<sequence length="152" mass="17371">MGCVTGACPYQPPSAGGPHKIRPDGFHLQQNNGRDRAPRRPTYFNRTIHEISVRLQYPDLISFREVMLAIVVLYATFKAVFAGIKVYDLLFQREVSFMCRGLSAMGCVWIYFTRYLFGILLNWGSDVVPWAIFAAVVTFFGEEVLRKIKTKK</sequence>
<evidence type="ECO:0000313" key="3">
    <source>
        <dbReference type="Proteomes" id="UP001301958"/>
    </source>
</evidence>
<keyword evidence="1" id="KW-0472">Membrane</keyword>
<accession>A0AAN6YRL0</accession>
<feature type="transmembrane region" description="Helical" evidence="1">
    <location>
        <begin position="127"/>
        <end position="145"/>
    </location>
</feature>
<reference evidence="2" key="2">
    <citation type="submission" date="2023-05" db="EMBL/GenBank/DDBJ databases">
        <authorList>
            <consortium name="Lawrence Berkeley National Laboratory"/>
            <person name="Steindorff A."/>
            <person name="Hensen N."/>
            <person name="Bonometti L."/>
            <person name="Westerberg I."/>
            <person name="Brannstrom I.O."/>
            <person name="Guillou S."/>
            <person name="Cros-Aarteil S."/>
            <person name="Calhoun S."/>
            <person name="Haridas S."/>
            <person name="Kuo A."/>
            <person name="Mondo S."/>
            <person name="Pangilinan J."/>
            <person name="Riley R."/>
            <person name="Labutti K."/>
            <person name="Andreopoulos B."/>
            <person name="Lipzen A."/>
            <person name="Chen C."/>
            <person name="Yanf M."/>
            <person name="Daum C."/>
            <person name="Ng V."/>
            <person name="Clum A."/>
            <person name="Ohm R."/>
            <person name="Martin F."/>
            <person name="Silar P."/>
            <person name="Natvig D."/>
            <person name="Lalanne C."/>
            <person name="Gautier V."/>
            <person name="Ament-Velasquez S.L."/>
            <person name="Kruys A."/>
            <person name="Hutchinson M.I."/>
            <person name="Powell A.J."/>
            <person name="Barry K."/>
            <person name="Miller A.N."/>
            <person name="Grigoriev I.V."/>
            <person name="Debuchy R."/>
            <person name="Gladieux P."/>
            <person name="Thoren M.H."/>
            <person name="Johannesson H."/>
        </authorList>
    </citation>
    <scope>NUCLEOTIDE SEQUENCE</scope>
    <source>
        <strain evidence="2">CBS 990.96</strain>
    </source>
</reference>
<dbReference type="Proteomes" id="UP001301958">
    <property type="component" value="Unassembled WGS sequence"/>
</dbReference>
<comment type="caution">
    <text evidence="2">The sequence shown here is derived from an EMBL/GenBank/DDBJ whole genome shotgun (WGS) entry which is preliminary data.</text>
</comment>
<dbReference type="AlphaFoldDB" id="A0AAN6YRL0"/>
<keyword evidence="3" id="KW-1185">Reference proteome</keyword>
<proteinExistence type="predicted"/>
<feature type="transmembrane region" description="Helical" evidence="1">
    <location>
        <begin position="66"/>
        <end position="90"/>
    </location>
</feature>
<name>A0AAN6YRL0_9PEZI</name>
<feature type="transmembrane region" description="Helical" evidence="1">
    <location>
        <begin position="102"/>
        <end position="121"/>
    </location>
</feature>
<protein>
    <submittedName>
        <fullName evidence="2">Uncharacterized protein</fullName>
    </submittedName>
</protein>
<keyword evidence="1" id="KW-1133">Transmembrane helix</keyword>
<organism evidence="2 3">
    <name type="scientific">Podospora fimiseda</name>
    <dbReference type="NCBI Taxonomy" id="252190"/>
    <lineage>
        <taxon>Eukaryota</taxon>
        <taxon>Fungi</taxon>
        <taxon>Dikarya</taxon>
        <taxon>Ascomycota</taxon>
        <taxon>Pezizomycotina</taxon>
        <taxon>Sordariomycetes</taxon>
        <taxon>Sordariomycetidae</taxon>
        <taxon>Sordariales</taxon>
        <taxon>Podosporaceae</taxon>
        <taxon>Podospora</taxon>
    </lineage>
</organism>
<evidence type="ECO:0000313" key="2">
    <source>
        <dbReference type="EMBL" id="KAK4222811.1"/>
    </source>
</evidence>
<dbReference type="EMBL" id="MU865453">
    <property type="protein sequence ID" value="KAK4222811.1"/>
    <property type="molecule type" value="Genomic_DNA"/>
</dbReference>
<evidence type="ECO:0000256" key="1">
    <source>
        <dbReference type="SAM" id="Phobius"/>
    </source>
</evidence>
<gene>
    <name evidence="2" type="ORF">QBC38DRAFT_66716</name>
</gene>
<keyword evidence="1" id="KW-0812">Transmembrane</keyword>
<reference evidence="2" key="1">
    <citation type="journal article" date="2023" name="Mol. Phylogenet. Evol.">
        <title>Genome-scale phylogeny and comparative genomics of the fungal order Sordariales.</title>
        <authorList>
            <person name="Hensen N."/>
            <person name="Bonometti L."/>
            <person name="Westerberg I."/>
            <person name="Brannstrom I.O."/>
            <person name="Guillou S."/>
            <person name="Cros-Aarteil S."/>
            <person name="Calhoun S."/>
            <person name="Haridas S."/>
            <person name="Kuo A."/>
            <person name="Mondo S."/>
            <person name="Pangilinan J."/>
            <person name="Riley R."/>
            <person name="LaButti K."/>
            <person name="Andreopoulos B."/>
            <person name="Lipzen A."/>
            <person name="Chen C."/>
            <person name="Yan M."/>
            <person name="Daum C."/>
            <person name="Ng V."/>
            <person name="Clum A."/>
            <person name="Steindorff A."/>
            <person name="Ohm R.A."/>
            <person name="Martin F."/>
            <person name="Silar P."/>
            <person name="Natvig D.O."/>
            <person name="Lalanne C."/>
            <person name="Gautier V."/>
            <person name="Ament-Velasquez S.L."/>
            <person name="Kruys A."/>
            <person name="Hutchinson M.I."/>
            <person name="Powell A.J."/>
            <person name="Barry K."/>
            <person name="Miller A.N."/>
            <person name="Grigoriev I.V."/>
            <person name="Debuchy R."/>
            <person name="Gladieux P."/>
            <person name="Hiltunen Thoren M."/>
            <person name="Johannesson H."/>
        </authorList>
    </citation>
    <scope>NUCLEOTIDE SEQUENCE</scope>
    <source>
        <strain evidence="2">CBS 990.96</strain>
    </source>
</reference>